<gene>
    <name evidence="2" type="ORF">GCK72_025240</name>
</gene>
<sequence>MSTLLPPLGLQVPLPRLQMQHQELAQLLPPLTAFFPTVFTPQQTPVQQEPPPIQQNQPPVLEFYGKSQFNDDLNFKKSQNPVQQTQPPLLQFYGNSQFSDDSKFKKPLAPIHQGQPPVRQLYGNNQFNDNSKFKKPRTPEQQNQPPVFPFFENCQFSDDSTIKKPQTPVQQYNSPVLEFFGTNEFNDDSKFKKPRTTEQQIQPPVLQFFENSHSNDDSTFKKPQNPSQQSHPPVLPFYGNSHFNDDAKFKRPRTPPPKQRCQLKPHNPQKQRFLPIQQPPKRKPKRTYDEPPQSTPMLPPFFEHYFPMRLAKSYLDHYAKYSTQPAPDDSPDIIILEGPTTKKPRINVVPDVPLETTEIKQEPIDTGCAIHVYDQNPPQLTPISPNPSEIQKPPTPKPVEYSETNPEWAAKLVAAIDRMAAANRTPPPEEDPSIPPNTARYMTTLIPNYIEWKYQLCIMLISNKSQKKLFAKELLSNLRLRTSQLLKLRRQTGYENFTEMVSDLIYVNESQPNFNVRLPTPEEINKAIEDAFNKLEYEDLDSFKKMMFIFSMQYDWKNPEENTGHIEKVSELTQLTPARVIEIMNAARVEIRAIIAQQQYYWSIDDELPHFD</sequence>
<comment type="caution">
    <text evidence="2">The sequence shown here is derived from an EMBL/GenBank/DDBJ whole genome shotgun (WGS) entry which is preliminary data.</text>
</comment>
<evidence type="ECO:0000313" key="3">
    <source>
        <dbReference type="Proteomes" id="UP000483820"/>
    </source>
</evidence>
<feature type="region of interest" description="Disordered" evidence="1">
    <location>
        <begin position="210"/>
        <end position="296"/>
    </location>
</feature>
<dbReference type="RefSeq" id="XP_053579817.1">
    <property type="nucleotide sequence ID" value="XM_053736251.1"/>
</dbReference>
<evidence type="ECO:0000313" key="2">
    <source>
        <dbReference type="EMBL" id="KAF1748773.1"/>
    </source>
</evidence>
<feature type="compositionally biased region" description="Polar residues" evidence="1">
    <location>
        <begin position="221"/>
        <end position="231"/>
    </location>
</feature>
<protein>
    <submittedName>
        <fullName evidence="2">Uncharacterized protein</fullName>
    </submittedName>
</protein>
<name>A0A6A5G1U8_CAERE</name>
<dbReference type="EMBL" id="WUAV01000006">
    <property type="protein sequence ID" value="KAF1748773.1"/>
    <property type="molecule type" value="Genomic_DNA"/>
</dbReference>
<organism evidence="2 3">
    <name type="scientific">Caenorhabditis remanei</name>
    <name type="common">Caenorhabditis vulgaris</name>
    <dbReference type="NCBI Taxonomy" id="31234"/>
    <lineage>
        <taxon>Eukaryota</taxon>
        <taxon>Metazoa</taxon>
        <taxon>Ecdysozoa</taxon>
        <taxon>Nematoda</taxon>
        <taxon>Chromadorea</taxon>
        <taxon>Rhabditida</taxon>
        <taxon>Rhabditina</taxon>
        <taxon>Rhabditomorpha</taxon>
        <taxon>Rhabditoidea</taxon>
        <taxon>Rhabditidae</taxon>
        <taxon>Peloderinae</taxon>
        <taxon>Caenorhabditis</taxon>
    </lineage>
</organism>
<reference evidence="2 3" key="1">
    <citation type="submission" date="2019-12" db="EMBL/GenBank/DDBJ databases">
        <title>Chromosome-level assembly of the Caenorhabditis remanei genome.</title>
        <authorList>
            <person name="Teterina A.A."/>
            <person name="Willis J.H."/>
            <person name="Phillips P.C."/>
        </authorList>
    </citation>
    <scope>NUCLEOTIDE SEQUENCE [LARGE SCALE GENOMIC DNA]</scope>
    <source>
        <strain evidence="2 3">PX506</strain>
        <tissue evidence="2">Whole organism</tissue>
    </source>
</reference>
<feature type="region of interest" description="Disordered" evidence="1">
    <location>
        <begin position="383"/>
        <end position="402"/>
    </location>
</feature>
<dbReference type="KEGG" id="crq:GCK72_025240"/>
<dbReference type="AlphaFoldDB" id="A0A6A5G1U8"/>
<dbReference type="GeneID" id="9826558"/>
<dbReference type="CTD" id="9826558"/>
<dbReference type="Proteomes" id="UP000483820">
    <property type="component" value="Chromosome X"/>
</dbReference>
<evidence type="ECO:0000256" key="1">
    <source>
        <dbReference type="SAM" id="MobiDB-lite"/>
    </source>
</evidence>
<proteinExistence type="predicted"/>
<accession>A0A6A5G1U8</accession>
<feature type="region of interest" description="Disordered" evidence="1">
    <location>
        <begin position="106"/>
        <end position="148"/>
    </location>
</feature>